<evidence type="ECO:0000313" key="4">
    <source>
        <dbReference type="EMBL" id="KAH8371114.1"/>
    </source>
</evidence>
<dbReference type="PROSITE" id="PS51155">
    <property type="entry name" value="CHIT_BIND_RR_2"/>
    <property type="match status" value="1"/>
</dbReference>
<dbReference type="InterPro" id="IPR031311">
    <property type="entry name" value="CHIT_BIND_RR_consensus"/>
</dbReference>
<feature type="chain" id="PRO_5041965731" description="Pupal cuticle protein Edg-78E" evidence="3">
    <location>
        <begin position="17"/>
        <end position="128"/>
    </location>
</feature>
<feature type="signal peptide" evidence="3">
    <location>
        <begin position="1"/>
        <end position="16"/>
    </location>
</feature>
<dbReference type="PANTHER" id="PTHR10380:SF238">
    <property type="entry name" value="CUTICULAR PROTEIN 65EA-RELATED"/>
    <property type="match status" value="1"/>
</dbReference>
<accession>A0AAD4K2E4</accession>
<evidence type="ECO:0000256" key="1">
    <source>
        <dbReference type="ARBA" id="ARBA00022460"/>
    </source>
</evidence>
<keyword evidence="1 2" id="KW-0193">Cuticle</keyword>
<dbReference type="InterPro" id="IPR000618">
    <property type="entry name" value="Insect_cuticle"/>
</dbReference>
<organism evidence="4 5">
    <name type="scientific">Drosophila rubida</name>
    <dbReference type="NCBI Taxonomy" id="30044"/>
    <lineage>
        <taxon>Eukaryota</taxon>
        <taxon>Metazoa</taxon>
        <taxon>Ecdysozoa</taxon>
        <taxon>Arthropoda</taxon>
        <taxon>Hexapoda</taxon>
        <taxon>Insecta</taxon>
        <taxon>Pterygota</taxon>
        <taxon>Neoptera</taxon>
        <taxon>Endopterygota</taxon>
        <taxon>Diptera</taxon>
        <taxon>Brachycera</taxon>
        <taxon>Muscomorpha</taxon>
        <taxon>Ephydroidea</taxon>
        <taxon>Drosophilidae</taxon>
        <taxon>Drosophila</taxon>
    </lineage>
</organism>
<reference evidence="4" key="1">
    <citation type="journal article" date="2021" name="Mol. Ecol. Resour.">
        <title>Phylogenomic analyses of the genus Drosophila reveals genomic signals of climate adaptation.</title>
        <authorList>
            <person name="Li F."/>
            <person name="Rane R.V."/>
            <person name="Luria V."/>
            <person name="Xiong Z."/>
            <person name="Chen J."/>
            <person name="Li Z."/>
            <person name="Catullo R.A."/>
            <person name="Griffin P.C."/>
            <person name="Schiffer M."/>
            <person name="Pearce S."/>
            <person name="Lee S.F."/>
            <person name="McElroy K."/>
            <person name="Stocker A."/>
            <person name="Shirriffs J."/>
            <person name="Cockerell F."/>
            <person name="Coppin C."/>
            <person name="Sgro C.M."/>
            <person name="Karger A."/>
            <person name="Cain J.W."/>
            <person name="Weber J.A."/>
            <person name="Santpere G."/>
            <person name="Kirschner M.W."/>
            <person name="Hoffmann A.A."/>
            <person name="Oakeshott J.G."/>
            <person name="Zhang G."/>
        </authorList>
    </citation>
    <scope>NUCLEOTIDE SEQUENCE</scope>
    <source>
        <strain evidence="4">BGI-SZ-2011g</strain>
    </source>
</reference>
<evidence type="ECO:0000256" key="3">
    <source>
        <dbReference type="SAM" id="SignalP"/>
    </source>
</evidence>
<proteinExistence type="predicted"/>
<dbReference type="InterPro" id="IPR050468">
    <property type="entry name" value="Cuticle_Struct_Prot"/>
</dbReference>
<evidence type="ECO:0008006" key="6">
    <source>
        <dbReference type="Google" id="ProtNLM"/>
    </source>
</evidence>
<comment type="caution">
    <text evidence="4">The sequence shown here is derived from an EMBL/GenBank/DDBJ whole genome shotgun (WGS) entry which is preliminary data.</text>
</comment>
<keyword evidence="3" id="KW-0732">Signal</keyword>
<dbReference type="AlphaFoldDB" id="A0AAD4K2E4"/>
<keyword evidence="5" id="KW-1185">Reference proteome</keyword>
<dbReference type="PROSITE" id="PS00233">
    <property type="entry name" value="CHIT_BIND_RR_1"/>
    <property type="match status" value="1"/>
</dbReference>
<dbReference type="EMBL" id="JAJJHW010002585">
    <property type="protein sequence ID" value="KAH8371114.1"/>
    <property type="molecule type" value="Genomic_DNA"/>
</dbReference>
<dbReference type="PANTHER" id="PTHR10380">
    <property type="entry name" value="CUTICLE PROTEIN"/>
    <property type="match status" value="1"/>
</dbReference>
<sequence length="128" mass="13509">MTQLLIAAPLLACVLAAPGPGSDAVVEKFVSASDADGYGFQVALSDGTSISEEGQGGNYARGAYSYISPEGIAIAVTYTADATGYHPQSESLPTPPPIPEAILRSIRFIQEHPTPEELADRELRKTQF</sequence>
<dbReference type="Proteomes" id="UP001200034">
    <property type="component" value="Unassembled WGS sequence"/>
</dbReference>
<name>A0AAD4K2E4_9MUSC</name>
<protein>
    <recommendedName>
        <fullName evidence="6">Pupal cuticle protein Edg-78E</fullName>
    </recommendedName>
</protein>
<gene>
    <name evidence="4" type="ORF">KR093_006277</name>
</gene>
<evidence type="ECO:0000256" key="2">
    <source>
        <dbReference type="PROSITE-ProRule" id="PRU00497"/>
    </source>
</evidence>
<dbReference type="GO" id="GO:0062129">
    <property type="term" value="C:chitin-based extracellular matrix"/>
    <property type="evidence" value="ECO:0007669"/>
    <property type="project" value="TreeGrafter"/>
</dbReference>
<dbReference type="GO" id="GO:0008010">
    <property type="term" value="F:structural constituent of chitin-based larval cuticle"/>
    <property type="evidence" value="ECO:0007669"/>
    <property type="project" value="TreeGrafter"/>
</dbReference>
<dbReference type="Pfam" id="PF00379">
    <property type="entry name" value="Chitin_bind_4"/>
    <property type="match status" value="1"/>
</dbReference>
<evidence type="ECO:0000313" key="5">
    <source>
        <dbReference type="Proteomes" id="UP001200034"/>
    </source>
</evidence>